<evidence type="ECO:0000313" key="3">
    <source>
        <dbReference type="Proteomes" id="UP000612456"/>
    </source>
</evidence>
<reference evidence="2" key="1">
    <citation type="journal article" date="2014" name="Int. J. Syst. Evol. Microbiol.">
        <title>Complete genome sequence of Corynebacterium casei LMG S-19264T (=DSM 44701T), isolated from a smear-ripened cheese.</title>
        <authorList>
            <consortium name="US DOE Joint Genome Institute (JGI-PGF)"/>
            <person name="Walter F."/>
            <person name="Albersmeier A."/>
            <person name="Kalinowski J."/>
            <person name="Ruckert C."/>
        </authorList>
    </citation>
    <scope>NUCLEOTIDE SEQUENCE</scope>
    <source>
        <strain evidence="2">CGMCC 1.15178</strain>
    </source>
</reference>
<keyword evidence="3" id="KW-1185">Reference proteome</keyword>
<comment type="caution">
    <text evidence="2">The sequence shown here is derived from an EMBL/GenBank/DDBJ whole genome shotgun (WGS) entry which is preliminary data.</text>
</comment>
<keyword evidence="2" id="KW-0223">Dioxygenase</keyword>
<dbReference type="SUPFAM" id="SSF54593">
    <property type="entry name" value="Glyoxalase/Bleomycin resistance protein/Dihydroxybiphenyl dioxygenase"/>
    <property type="match status" value="1"/>
</dbReference>
<accession>A0A916YS50</accession>
<keyword evidence="2" id="KW-0560">Oxidoreductase</keyword>
<dbReference type="Pfam" id="PF00903">
    <property type="entry name" value="Glyoxalase"/>
    <property type="match status" value="1"/>
</dbReference>
<dbReference type="CDD" id="cd09012">
    <property type="entry name" value="VOC_like"/>
    <property type="match status" value="1"/>
</dbReference>
<dbReference type="GO" id="GO:0051213">
    <property type="term" value="F:dioxygenase activity"/>
    <property type="evidence" value="ECO:0007669"/>
    <property type="project" value="UniProtKB-KW"/>
</dbReference>
<gene>
    <name evidence="2" type="ORF">GCM10010911_14110</name>
</gene>
<sequence>MALTADQIFVNLPVKDLNKAVEFFRAVGFDFNPQFTDENATCMIVSDKIFVMLLVENFYKTFTSKEIANTATTNEVIIALSAESREEVDAIVNRALEAGGKPYNEPVDHGFMYSWSFQDVDGHLWEFTHMDANALNPEQGQA</sequence>
<dbReference type="AlphaFoldDB" id="A0A916YS50"/>
<dbReference type="PANTHER" id="PTHR36503">
    <property type="entry name" value="BLR2520 PROTEIN"/>
    <property type="match status" value="1"/>
</dbReference>
<dbReference type="InterPro" id="IPR029068">
    <property type="entry name" value="Glyas_Bleomycin-R_OHBP_Dase"/>
</dbReference>
<dbReference type="RefSeq" id="WP_188990425.1">
    <property type="nucleotide sequence ID" value="NZ_BMHP01000001.1"/>
</dbReference>
<organism evidence="2 3">
    <name type="scientific">Paenibacillus nasutitermitis</name>
    <dbReference type="NCBI Taxonomy" id="1652958"/>
    <lineage>
        <taxon>Bacteria</taxon>
        <taxon>Bacillati</taxon>
        <taxon>Bacillota</taxon>
        <taxon>Bacilli</taxon>
        <taxon>Bacillales</taxon>
        <taxon>Paenibacillaceae</taxon>
        <taxon>Paenibacillus</taxon>
    </lineage>
</organism>
<proteinExistence type="predicted"/>
<evidence type="ECO:0000259" key="1">
    <source>
        <dbReference type="PROSITE" id="PS51819"/>
    </source>
</evidence>
<dbReference type="PANTHER" id="PTHR36503:SF2">
    <property type="entry name" value="BLR2408 PROTEIN"/>
    <property type="match status" value="1"/>
</dbReference>
<name>A0A916YS50_9BACL</name>
<dbReference type="InterPro" id="IPR037523">
    <property type="entry name" value="VOC_core"/>
</dbReference>
<dbReference type="Proteomes" id="UP000612456">
    <property type="component" value="Unassembled WGS sequence"/>
</dbReference>
<reference evidence="2" key="2">
    <citation type="submission" date="2020-09" db="EMBL/GenBank/DDBJ databases">
        <authorList>
            <person name="Sun Q."/>
            <person name="Zhou Y."/>
        </authorList>
    </citation>
    <scope>NUCLEOTIDE SEQUENCE</scope>
    <source>
        <strain evidence="2">CGMCC 1.15178</strain>
    </source>
</reference>
<dbReference type="PROSITE" id="PS51819">
    <property type="entry name" value="VOC"/>
    <property type="match status" value="1"/>
</dbReference>
<dbReference type="InterPro" id="IPR004360">
    <property type="entry name" value="Glyas_Fos-R_dOase_dom"/>
</dbReference>
<protein>
    <submittedName>
        <fullName evidence="2">Extradiol dioxygenase</fullName>
    </submittedName>
</protein>
<dbReference type="Gene3D" id="3.10.180.10">
    <property type="entry name" value="2,3-Dihydroxybiphenyl 1,2-Dioxygenase, domain 1"/>
    <property type="match status" value="1"/>
</dbReference>
<evidence type="ECO:0000313" key="2">
    <source>
        <dbReference type="EMBL" id="GGD57452.1"/>
    </source>
</evidence>
<feature type="domain" description="VOC" evidence="1">
    <location>
        <begin position="4"/>
        <end position="130"/>
    </location>
</feature>
<dbReference type="EMBL" id="BMHP01000001">
    <property type="protein sequence ID" value="GGD57452.1"/>
    <property type="molecule type" value="Genomic_DNA"/>
</dbReference>